<dbReference type="InterPro" id="IPR002060">
    <property type="entry name" value="Squ/phyt_synthse"/>
</dbReference>
<reference evidence="2" key="1">
    <citation type="submission" date="2020-01" db="EMBL/GenBank/DDBJ databases">
        <authorList>
            <person name="Meier V. D."/>
            <person name="Meier V D."/>
        </authorList>
    </citation>
    <scope>NUCLEOTIDE SEQUENCE</scope>
    <source>
        <strain evidence="2">HLG_WM_MAG_10</strain>
    </source>
</reference>
<dbReference type="SFLD" id="SFLDG01018">
    <property type="entry name" value="Squalene/Phytoene_Synthase_Lik"/>
    <property type="match status" value="1"/>
</dbReference>
<dbReference type="PROSITE" id="PS01045">
    <property type="entry name" value="SQUALEN_PHYTOEN_SYN_2"/>
    <property type="match status" value="1"/>
</dbReference>
<protein>
    <submittedName>
        <fullName evidence="2">Phytoene synthase (EC)</fullName>
        <ecNumber evidence="2">2.5.1.32</ecNumber>
    </submittedName>
</protein>
<dbReference type="EMBL" id="CACVAQ010000505">
    <property type="protein sequence ID" value="CAA6829616.1"/>
    <property type="molecule type" value="Genomic_DNA"/>
</dbReference>
<dbReference type="GO" id="GO:0051996">
    <property type="term" value="F:squalene synthase [NAD(P)H] activity"/>
    <property type="evidence" value="ECO:0007669"/>
    <property type="project" value="InterPro"/>
</dbReference>
<dbReference type="EC" id="2.5.1.32" evidence="2"/>
<proteinExistence type="predicted"/>
<dbReference type="GO" id="GO:0004311">
    <property type="term" value="F:geranylgeranyl diphosphate synthase activity"/>
    <property type="evidence" value="ECO:0007669"/>
    <property type="project" value="InterPro"/>
</dbReference>
<dbReference type="SUPFAM" id="SSF48576">
    <property type="entry name" value="Terpenoid synthases"/>
    <property type="match status" value="1"/>
</dbReference>
<accession>A0A6S6U8W0</accession>
<dbReference type="InterPro" id="IPR044843">
    <property type="entry name" value="Trans_IPPS_bact-type"/>
</dbReference>
<keyword evidence="1 2" id="KW-0808">Transferase</keyword>
<gene>
    <name evidence="2" type="ORF">HELGO_WM25149</name>
</gene>
<dbReference type="Gene3D" id="1.10.600.10">
    <property type="entry name" value="Farnesyl Diphosphate Synthase"/>
    <property type="match status" value="1"/>
</dbReference>
<organism evidence="2">
    <name type="scientific">uncultured Aureispira sp</name>
    <dbReference type="NCBI Taxonomy" id="1331704"/>
    <lineage>
        <taxon>Bacteria</taxon>
        <taxon>Pseudomonadati</taxon>
        <taxon>Bacteroidota</taxon>
        <taxon>Saprospiria</taxon>
        <taxon>Saprospirales</taxon>
        <taxon>Saprospiraceae</taxon>
        <taxon>Aureispira</taxon>
        <taxon>environmental samples</taxon>
    </lineage>
</organism>
<evidence type="ECO:0000256" key="1">
    <source>
        <dbReference type="ARBA" id="ARBA00022679"/>
    </source>
</evidence>
<name>A0A6S6U8W0_9BACT</name>
<dbReference type="InterPro" id="IPR008949">
    <property type="entry name" value="Isoprenoid_synthase_dom_sf"/>
</dbReference>
<dbReference type="SFLD" id="SFLDG01212">
    <property type="entry name" value="Phytoene_synthase_like"/>
    <property type="match status" value="1"/>
</dbReference>
<dbReference type="GO" id="GO:0016117">
    <property type="term" value="P:carotenoid biosynthetic process"/>
    <property type="evidence" value="ECO:0007669"/>
    <property type="project" value="UniProtKB-ARBA"/>
</dbReference>
<dbReference type="CDD" id="cd00683">
    <property type="entry name" value="Trans_IPPS_HH"/>
    <property type="match status" value="1"/>
</dbReference>
<sequence>MKSLFDELSRGASVSVTKTYSTSFYKSVSTLDEKIRDDVHAIYGMVRFADEIVDSFHGYEKKELLAEFKADTYKAIDRGISLNAVLNSFQLAVNRYQIDRDLIEKFFRSMEMDLNPIEYTQELYEEYILGSAEVVGLMCLKIFVYGEEAEYQKLKPYAMKLGSAFQKINFLRDLKDDWGALGRIYFPNVGDIEGLTLENKWCIEKEIEQEFLEAYKGVILLPRSSRFGVYVAYTYYYNLLKKIKAKTVQDLMSQRIRISNYSKYYLYVKSYLRHSFNAL</sequence>
<dbReference type="InterPro" id="IPR019845">
    <property type="entry name" value="Squalene/phytoene_synthase_CS"/>
</dbReference>
<dbReference type="Pfam" id="PF00494">
    <property type="entry name" value="SQS_PSY"/>
    <property type="match status" value="1"/>
</dbReference>
<evidence type="ECO:0000313" key="2">
    <source>
        <dbReference type="EMBL" id="CAA6829616.1"/>
    </source>
</evidence>
<dbReference type="AlphaFoldDB" id="A0A6S6U8W0"/>
<dbReference type="PANTHER" id="PTHR31480">
    <property type="entry name" value="BIFUNCTIONAL LYCOPENE CYCLASE/PHYTOENE SYNTHASE"/>
    <property type="match status" value="1"/>
</dbReference>
<dbReference type="SFLD" id="SFLDS00005">
    <property type="entry name" value="Isoprenoid_Synthase_Type_I"/>
    <property type="match status" value="1"/>
</dbReference>
<dbReference type="InterPro" id="IPR033904">
    <property type="entry name" value="Trans_IPPS_HH"/>
</dbReference>